<feature type="region of interest" description="Disordered" evidence="7">
    <location>
        <begin position="84"/>
        <end position="104"/>
    </location>
</feature>
<dbReference type="InterPro" id="IPR015350">
    <property type="entry name" value="Beta-trefoil_DNA-bd_dom"/>
</dbReference>
<dbReference type="SMART" id="SM01267">
    <property type="entry name" value="LAG1_DNAbind"/>
    <property type="match status" value="1"/>
</dbReference>
<dbReference type="STRING" id="269621.A0A238FD05"/>
<feature type="region of interest" description="Disordered" evidence="7">
    <location>
        <begin position="605"/>
        <end position="634"/>
    </location>
</feature>
<dbReference type="Pfam" id="PF09271">
    <property type="entry name" value="LAG1-DNAbind"/>
    <property type="match status" value="1"/>
</dbReference>
<dbReference type="InterPro" id="IPR037095">
    <property type="entry name" value="RBP-J/Cbf11_DNA-bd_sf"/>
</dbReference>
<evidence type="ECO:0000313" key="11">
    <source>
        <dbReference type="Proteomes" id="UP000198372"/>
    </source>
</evidence>
<dbReference type="OrthoDB" id="5600360at2759"/>
<keyword evidence="6" id="KW-0539">Nucleus</keyword>
<dbReference type="InterPro" id="IPR040159">
    <property type="entry name" value="CLS_fam"/>
</dbReference>
<feature type="compositionally biased region" description="Polar residues" evidence="7">
    <location>
        <begin position="611"/>
        <end position="623"/>
    </location>
</feature>
<dbReference type="Proteomes" id="UP000198372">
    <property type="component" value="Unassembled WGS sequence"/>
</dbReference>
<dbReference type="Pfam" id="PF09270">
    <property type="entry name" value="BTD"/>
    <property type="match status" value="1"/>
</dbReference>
<feature type="compositionally biased region" description="Low complexity" evidence="7">
    <location>
        <begin position="891"/>
        <end position="903"/>
    </location>
</feature>
<dbReference type="SUPFAM" id="SSF110217">
    <property type="entry name" value="DNA-binding protein LAG-1 (CSL)"/>
    <property type="match status" value="1"/>
</dbReference>
<accession>A0A238FD05</accession>
<dbReference type="PANTHER" id="PTHR10665">
    <property type="entry name" value="RECOMBINING BINDING PROTEIN SUPPRESSOR OF HAIRLESS"/>
    <property type="match status" value="1"/>
</dbReference>
<feature type="compositionally biased region" description="Polar residues" evidence="7">
    <location>
        <begin position="84"/>
        <end position="99"/>
    </location>
</feature>
<evidence type="ECO:0000256" key="4">
    <source>
        <dbReference type="ARBA" id="ARBA00023125"/>
    </source>
</evidence>
<dbReference type="InterPro" id="IPR015351">
    <property type="entry name" value="RBP-J/Cbf11/Cbf12_DNA-bd"/>
</dbReference>
<proteinExistence type="inferred from homology"/>
<evidence type="ECO:0000256" key="2">
    <source>
        <dbReference type="ARBA" id="ARBA00009704"/>
    </source>
</evidence>
<evidence type="ECO:0000256" key="5">
    <source>
        <dbReference type="ARBA" id="ARBA00023163"/>
    </source>
</evidence>
<dbReference type="GO" id="GO:0005634">
    <property type="term" value="C:nucleus"/>
    <property type="evidence" value="ECO:0007669"/>
    <property type="project" value="UniProtKB-SubCell"/>
</dbReference>
<feature type="region of interest" description="Disordered" evidence="7">
    <location>
        <begin position="154"/>
        <end position="189"/>
    </location>
</feature>
<feature type="region of interest" description="Disordered" evidence="7">
    <location>
        <begin position="883"/>
        <end position="903"/>
    </location>
</feature>
<evidence type="ECO:0000259" key="8">
    <source>
        <dbReference type="SMART" id="SM01267"/>
    </source>
</evidence>
<dbReference type="GO" id="GO:0000978">
    <property type="term" value="F:RNA polymerase II cis-regulatory region sequence-specific DNA binding"/>
    <property type="evidence" value="ECO:0007669"/>
    <property type="project" value="InterPro"/>
</dbReference>
<dbReference type="SMART" id="SM01268">
    <property type="entry name" value="BTD"/>
    <property type="match status" value="1"/>
</dbReference>
<dbReference type="EMBL" id="FMSP01000004">
    <property type="protein sequence ID" value="SCV68976.1"/>
    <property type="molecule type" value="Genomic_DNA"/>
</dbReference>
<feature type="compositionally biased region" description="Polar residues" evidence="7">
    <location>
        <begin position="154"/>
        <end position="164"/>
    </location>
</feature>
<keyword evidence="4" id="KW-0238">DNA-binding</keyword>
<evidence type="ECO:0000313" key="10">
    <source>
        <dbReference type="EMBL" id="SCV68976.1"/>
    </source>
</evidence>
<feature type="domain" description="Beta-trefoil DNA-binding" evidence="9">
    <location>
        <begin position="464"/>
        <end position="838"/>
    </location>
</feature>
<evidence type="ECO:0000256" key="6">
    <source>
        <dbReference type="ARBA" id="ARBA00023242"/>
    </source>
</evidence>
<evidence type="ECO:0000259" key="9">
    <source>
        <dbReference type="SMART" id="SM01268"/>
    </source>
</evidence>
<evidence type="ECO:0000256" key="7">
    <source>
        <dbReference type="SAM" id="MobiDB-lite"/>
    </source>
</evidence>
<keyword evidence="3" id="KW-0805">Transcription regulation</keyword>
<dbReference type="Gene3D" id="2.60.40.1450">
    <property type="entry name" value="LAG1, DNA binding domain"/>
    <property type="match status" value="1"/>
</dbReference>
<dbReference type="SUPFAM" id="SSF49417">
    <property type="entry name" value="p53-like transcription factors"/>
    <property type="match status" value="1"/>
</dbReference>
<keyword evidence="5" id="KW-0804">Transcription</keyword>
<evidence type="ECO:0000256" key="1">
    <source>
        <dbReference type="ARBA" id="ARBA00004123"/>
    </source>
</evidence>
<comment type="similarity">
    <text evidence="2">Belongs to the Su(H) family.</text>
</comment>
<dbReference type="Gene3D" id="2.80.10.50">
    <property type="match status" value="1"/>
</dbReference>
<feature type="region of interest" description="Disordered" evidence="7">
    <location>
        <begin position="18"/>
        <end position="40"/>
    </location>
</feature>
<dbReference type="InterPro" id="IPR008967">
    <property type="entry name" value="p53-like_TF_DNA-bd_sf"/>
</dbReference>
<reference evidence="11" key="1">
    <citation type="submission" date="2016-09" db="EMBL/GenBank/DDBJ databases">
        <authorList>
            <person name="Jeantristanb JTB J.-T."/>
            <person name="Ricardo R."/>
        </authorList>
    </citation>
    <scope>NUCLEOTIDE SEQUENCE [LARGE SCALE GENOMIC DNA]</scope>
</reference>
<keyword evidence="11" id="KW-1185">Reference proteome</keyword>
<name>A0A238FD05_9BASI</name>
<dbReference type="InterPro" id="IPR036358">
    <property type="entry name" value="BTD_sf"/>
</dbReference>
<sequence>MPAPLSFPPLASAFDGSERVPPLAGAKSHPSLPLPKPGPAAFSSASNLPACFPNGLGHLSYTRGNSSPDSILPAHFLNSEPTRNTVAQQPVSSSLSSNMPPLHVPRSDFGSPTLPVHQAWKTFDTALGAIRGAGGRHIDFSSAAYPNFTAIDQSRRNSVSSTTGGAQGPSRSTEEGPASTETAPQTVDGYACTSSSGLGGFSTSAEGLAYPATRSHALLPCSSSGLNNYQPQSIPQSFRHSFDVGAAGGSPASPTLCQKRKRASMLEEDIARQHKNRGYYECPVVLDSTRSPHSTIAMTPPSSFPLTTITCLHASVGQKSYGNEKRFLNPPPMVRVTGSLHRLSSYPRLVVDVVSDNGIYCSREHSAIQSDDGSTADPHARYYLRSLHVGKAGKAKTFRLELSLHPSDRPAPPKTLFQNGSVRKAEPIETTEDLNDALASFSSAEMQIISKPSKKTVRARSTGSCLFDESTIALFNRINAQTVRTTFAVTEEGRLSSRAYEWTAFKIHVTKRAEGGEDTDHDIAHSAFPRNQADGGPEAVTYGSEIVLTDLMTGSTSEPMIVRKVEKGHVFLGATGRVAQLQKLALARVSDRGYSIYLSPSSDGMDKDGFSQHTDSYTYASNKPEQDPDLYPSDDDAAEAKKFLSYQPPLGSLPADHQDKLGYHIVTDFMTWTVVGIDSFSYSYFDTSPHAKSPVRMSSLAPITPFPLVQSQLTYDPLTHTCSFAVSDFFNNPSEAEHSPMEIWLGPLGPLATKIIQAGEFSAPSLKSEPATPTSVTGAKAERSNVPSNPLITRQITSSFISFELPPMEAILSTSLSRSPASREAPDLDLDLDPVARLANDRSVLSSSPQLLTVGTSGSALFVPMSPQAIRRDVQTLTEHLRARNGEAPEVSRAPSSASVSRPRSSISLPLLFIRSDGIGYQSERSIVLEPNPYGATLTEAWSISFT</sequence>
<dbReference type="GO" id="GO:0001228">
    <property type="term" value="F:DNA-binding transcription activator activity, RNA polymerase II-specific"/>
    <property type="evidence" value="ECO:0007669"/>
    <property type="project" value="InterPro"/>
</dbReference>
<comment type="subcellular location">
    <subcellularLocation>
        <location evidence="1">Nucleus</location>
    </subcellularLocation>
</comment>
<evidence type="ECO:0000256" key="3">
    <source>
        <dbReference type="ARBA" id="ARBA00023015"/>
    </source>
</evidence>
<feature type="region of interest" description="Disordered" evidence="7">
    <location>
        <begin position="763"/>
        <end position="787"/>
    </location>
</feature>
<protein>
    <submittedName>
        <fullName evidence="10">BQ2448_1996 protein</fullName>
    </submittedName>
</protein>
<feature type="domain" description="RBP-J/Cbf11/Cbf12 DNA binding" evidence="8">
    <location>
        <begin position="308"/>
        <end position="463"/>
    </location>
</feature>
<dbReference type="AlphaFoldDB" id="A0A238FD05"/>
<organism evidence="10 11">
    <name type="scientific">Microbotryum intermedium</name>
    <dbReference type="NCBI Taxonomy" id="269621"/>
    <lineage>
        <taxon>Eukaryota</taxon>
        <taxon>Fungi</taxon>
        <taxon>Dikarya</taxon>
        <taxon>Basidiomycota</taxon>
        <taxon>Pucciniomycotina</taxon>
        <taxon>Microbotryomycetes</taxon>
        <taxon>Microbotryales</taxon>
        <taxon>Microbotryaceae</taxon>
        <taxon>Microbotryum</taxon>
    </lineage>
</organism>
<gene>
    <name evidence="10" type="ORF">BQ2448_1996</name>
</gene>